<dbReference type="InterPro" id="IPR016024">
    <property type="entry name" value="ARM-type_fold"/>
</dbReference>
<evidence type="ECO:0000256" key="7">
    <source>
        <dbReference type="ARBA" id="ARBA00022840"/>
    </source>
</evidence>
<dbReference type="Gene3D" id="1.25.40.70">
    <property type="entry name" value="Phosphatidylinositol 3-kinase, accessory domain (PIK)"/>
    <property type="match status" value="1"/>
</dbReference>
<feature type="domain" description="PI3K/PI4K catalytic" evidence="9">
    <location>
        <begin position="1507"/>
        <end position="1784"/>
    </location>
</feature>
<dbReference type="GO" id="GO:0005524">
    <property type="term" value="F:ATP binding"/>
    <property type="evidence" value="ECO:0007669"/>
    <property type="project" value="UniProtKB-KW"/>
</dbReference>
<keyword evidence="6" id="KW-0418">Kinase</keyword>
<dbReference type="Pfam" id="PF00454">
    <property type="entry name" value="PI3_PI4_kinase"/>
    <property type="match status" value="1"/>
</dbReference>
<reference evidence="11 12" key="1">
    <citation type="submission" date="2009-11" db="EMBL/GenBank/DDBJ databases">
        <title>Annotation of Allomyces macrogynus ATCC 38327.</title>
        <authorList>
            <consortium name="The Broad Institute Genome Sequencing Platform"/>
            <person name="Russ C."/>
            <person name="Cuomo C."/>
            <person name="Burger G."/>
            <person name="Gray M.W."/>
            <person name="Holland P.W.H."/>
            <person name="King N."/>
            <person name="Lang F.B.F."/>
            <person name="Roger A.J."/>
            <person name="Ruiz-Trillo I."/>
            <person name="Young S.K."/>
            <person name="Zeng Q."/>
            <person name="Gargeya S."/>
            <person name="Fitzgerald M."/>
            <person name="Haas B."/>
            <person name="Abouelleil A."/>
            <person name="Alvarado L."/>
            <person name="Arachchi H.M."/>
            <person name="Berlin A."/>
            <person name="Chapman S.B."/>
            <person name="Gearin G."/>
            <person name="Goldberg J."/>
            <person name="Griggs A."/>
            <person name="Gujja S."/>
            <person name="Hansen M."/>
            <person name="Heiman D."/>
            <person name="Howarth C."/>
            <person name="Larimer J."/>
            <person name="Lui A."/>
            <person name="MacDonald P.J.P."/>
            <person name="McCowen C."/>
            <person name="Montmayeur A."/>
            <person name="Murphy C."/>
            <person name="Neiman D."/>
            <person name="Pearson M."/>
            <person name="Priest M."/>
            <person name="Roberts A."/>
            <person name="Saif S."/>
            <person name="Shea T."/>
            <person name="Sisk P."/>
            <person name="Stolte C."/>
            <person name="Sykes S."/>
            <person name="Wortman J."/>
            <person name="Nusbaum C."/>
            <person name="Birren B."/>
        </authorList>
    </citation>
    <scope>NUCLEOTIDE SEQUENCE [LARGE SCALE GENOMIC DNA]</scope>
    <source>
        <strain evidence="11 12">ATCC 38327</strain>
    </source>
</reference>
<dbReference type="InterPro" id="IPR045495">
    <property type="entry name" value="PI4K_N"/>
</dbReference>
<dbReference type="PROSITE" id="PS50290">
    <property type="entry name" value="PI3_4_KINASE_3"/>
    <property type="match status" value="1"/>
</dbReference>
<dbReference type="EC" id="2.7.1.67" evidence="3"/>
<evidence type="ECO:0000256" key="6">
    <source>
        <dbReference type="ARBA" id="ARBA00022777"/>
    </source>
</evidence>
<comment type="catalytic activity">
    <reaction evidence="1">
        <text>a 1,2-diacyl-sn-glycero-3-phospho-(1D-myo-inositol) + ATP = a 1,2-diacyl-sn-glycero-3-phospho-(1D-myo-inositol 4-phosphate) + ADP + H(+)</text>
        <dbReference type="Rhea" id="RHEA:19877"/>
        <dbReference type="ChEBI" id="CHEBI:15378"/>
        <dbReference type="ChEBI" id="CHEBI:30616"/>
        <dbReference type="ChEBI" id="CHEBI:57880"/>
        <dbReference type="ChEBI" id="CHEBI:58178"/>
        <dbReference type="ChEBI" id="CHEBI:456216"/>
        <dbReference type="EC" id="2.7.1.67"/>
    </reaction>
</comment>
<evidence type="ECO:0000256" key="3">
    <source>
        <dbReference type="ARBA" id="ARBA00012169"/>
    </source>
</evidence>
<dbReference type="Pfam" id="PF19274">
    <property type="entry name" value="PI4K_N"/>
    <property type="match status" value="1"/>
</dbReference>
<keyword evidence="4" id="KW-0808">Transferase</keyword>
<dbReference type="FunFam" id="1.25.40.70:FF:000011">
    <property type="entry name" value="Phosphatidylinositol 4-kinase alpha"/>
    <property type="match status" value="1"/>
</dbReference>
<dbReference type="InterPro" id="IPR018936">
    <property type="entry name" value="PI3/4_kinase_CS"/>
</dbReference>
<evidence type="ECO:0000313" key="11">
    <source>
        <dbReference type="EMBL" id="KNE61416.1"/>
    </source>
</evidence>
<name>A0A0L0SFY9_ALLM3</name>
<dbReference type="OrthoDB" id="10264149at2759"/>
<sequence length="1800" mass="196351">MRPRLHAKLWNEIALLAAHDSPSQSADGDWDNVAALIAKTAHASVQQPDRLAHDVAVLSARNAAATGLPAAVDRVVEAVWTTTLSLVRDVAHATDFHKLTASWLPALIGLLRALADMGIDVPAATLAKSWDFLVAISRDPHLLDGVSDNLAKLDADPSLARYRRRLATYWQRRPFSPDVMYLQCITFVRNALAMYITRHHLAPATADPQGTPALAAKRAANAAANGVPDGGDVSDDSQEDQGSGASLQDDRSGSGSTSHGGPGSNGSPTTDSLVGLTESTPASMASMDRPDPDFAAAWARLLTSPQFVNLDAHTMPRAVMEQITKVCLQHYAVKKIPEIMAVNLQTCCLAWLLSPLTLDAVIPILFDTFASASTPDTIHAPVLVAAAESLAILVSALASPAAILQVQSFLVDLLTRPHPAFALLAQRNHGDDLARLRTAVIQALTACALASPPGTRLDGTLYSLFRNASGDVAQVKFDNCCAAVAALTCAVRPADDLDAVVTFFTRMFIMPAADGKASAPGAARTESTHLNTLPCLRYLADIALVAPLNRFGEIVGFFSKHAKENLNDDAVSRVVVECVDRMSAAATPIQRRIVLHTLLTFFVDKASYVWTQARAPGAPAASKTDRADLSKLLFFISKMCHAVHDDRNSGGFEALTAAGPKSAVNGVADGGNELLLDDGSTGGSVPTNQSFQALFRSMWYFIVVLDFVSDDAAQDHVVDIALYSPYVQFASVIESYFQSPAHKVRLAQLLTTPALATPLTVEQALYLVTMFHVMCCCASESKLVPLALLETMVPHKQLFPTFLQLLDHVMAKFFYGKKPPRGDKAALVTLATRLLEGAMHPHDQIAATCLTHLAKLIERYPALLYSRAVLFPAVKTATANDHGPAVMPVLARWIAAGRPALLVTLLASYIVDDTTRPVAPVLAQLPATQVNDLTWFMCQLSAAHAQGPYLDVAGVLAQCEAMTATLQDCDGTAGHDTVQLQSLLLKLVVVLIHRQVDMALVKQLVYLPLRSFARPVLRMAVRAWHALLLHRPDLESSLFVLLERAWHLYVIPHRGLFRAAAPVPDPLADKVNYTGEKYDVAPTPIEEEFAATMDVLEFLADRLECSLALPQSYLQLLLACLDPAHLAKHGEARAPRFALLALALRASQHSACTDTVRDLLRARATQCALHWFALNPQWARAPAADAAHVYTFWRMIGSALPRAAAEVKLLRLLVASELDRLATWASPDNPPPVADDVAAVLATVGAMPAAAWRAHLRNAAAAAPAIGYQLAARFHAPPVLVAELEAMTRARAHVPALHACTLAVPYLVTASNVARDVPELRYLAYWAPVPPIQAVGLLQPVVPETDPHPVVVQYALRSLMAFPIQSVFFFVPQIVQALRHDPLGYVFQYIVRAAHTSPVFAHQIIWNMKANMYRDEAGNEPDALQPVFDAIIDQIITTFSPGDLSFYEREFAFFNKVTAISGKLKPYIKRSKPEKKKKIDEELAQIQVDVGCYLPSNPESTVVDIDYQSGRPLQSHAKAPFLATFQIERQTLVAPFRTERVWQSAIFKVGDDCRQDVLALQLIALFKSIFAAAHLDLYLFPYRVVATAPGCGVIEVIPKAISRDMMGREKINSLYDYFVAKYGLPHTAKFRAAQHNFITSVAGYSVILYLLQIKDRHNGNVMIDDDGHLLHIDFGFILDISPGGINFESSPFKLTSEMIQIIGPIGTDSYKHFQNCVVQAFLAARPFAAEVVAMVQLLAESGLPCFKGEATLRKLRARFVLDKSDRDAAKFMMDRINESYENKRTVWYDEFQKQTNGIPY</sequence>
<dbReference type="InterPro" id="IPR042236">
    <property type="entry name" value="PI3K_accessory_sf"/>
</dbReference>
<proteinExistence type="inferred from homology"/>
<dbReference type="GO" id="GO:0005886">
    <property type="term" value="C:plasma membrane"/>
    <property type="evidence" value="ECO:0007669"/>
    <property type="project" value="TreeGrafter"/>
</dbReference>
<dbReference type="PANTHER" id="PTHR10048:SF15">
    <property type="entry name" value="PHOSPHATIDYLINOSITOL 4-KINASE ALPHA"/>
    <property type="match status" value="1"/>
</dbReference>
<dbReference type="InterPro" id="IPR000403">
    <property type="entry name" value="PI3/4_kinase_cat_dom"/>
</dbReference>
<dbReference type="Proteomes" id="UP000054350">
    <property type="component" value="Unassembled WGS sequence"/>
</dbReference>
<reference evidence="11 12" key="2">
    <citation type="submission" date="2009-11" db="EMBL/GenBank/DDBJ databases">
        <title>The Genome Sequence of Allomyces macrogynus strain ATCC 38327.</title>
        <authorList>
            <consortium name="The Broad Institute Genome Sequencing Platform"/>
            <person name="Russ C."/>
            <person name="Cuomo C."/>
            <person name="Shea T."/>
            <person name="Young S.K."/>
            <person name="Zeng Q."/>
            <person name="Koehrsen M."/>
            <person name="Haas B."/>
            <person name="Borodovsky M."/>
            <person name="Guigo R."/>
            <person name="Alvarado L."/>
            <person name="Berlin A."/>
            <person name="Borenstein D."/>
            <person name="Chen Z."/>
            <person name="Engels R."/>
            <person name="Freedman E."/>
            <person name="Gellesch M."/>
            <person name="Goldberg J."/>
            <person name="Griggs A."/>
            <person name="Gujja S."/>
            <person name="Heiman D."/>
            <person name="Hepburn T."/>
            <person name="Howarth C."/>
            <person name="Jen D."/>
            <person name="Larson L."/>
            <person name="Lewis B."/>
            <person name="Mehta T."/>
            <person name="Park D."/>
            <person name="Pearson M."/>
            <person name="Roberts A."/>
            <person name="Saif S."/>
            <person name="Shenoy N."/>
            <person name="Sisk P."/>
            <person name="Stolte C."/>
            <person name="Sykes S."/>
            <person name="Walk T."/>
            <person name="White J."/>
            <person name="Yandava C."/>
            <person name="Burger G."/>
            <person name="Gray M.W."/>
            <person name="Holland P.W.H."/>
            <person name="King N."/>
            <person name="Lang F.B.F."/>
            <person name="Roger A.J."/>
            <person name="Ruiz-Trillo I."/>
            <person name="Lander E."/>
            <person name="Nusbaum C."/>
        </authorList>
    </citation>
    <scope>NUCLEOTIDE SEQUENCE [LARGE SCALE GENOMIC DNA]</scope>
    <source>
        <strain evidence="11 12">ATCC 38327</strain>
    </source>
</reference>
<keyword evidence="12" id="KW-1185">Reference proteome</keyword>
<organism evidence="11 12">
    <name type="scientific">Allomyces macrogynus (strain ATCC 38327)</name>
    <name type="common">Allomyces javanicus var. macrogynus</name>
    <dbReference type="NCBI Taxonomy" id="578462"/>
    <lineage>
        <taxon>Eukaryota</taxon>
        <taxon>Fungi</taxon>
        <taxon>Fungi incertae sedis</taxon>
        <taxon>Blastocladiomycota</taxon>
        <taxon>Blastocladiomycetes</taxon>
        <taxon>Blastocladiales</taxon>
        <taxon>Blastocladiaceae</taxon>
        <taxon>Allomyces</taxon>
    </lineage>
</organism>
<evidence type="ECO:0000256" key="2">
    <source>
        <dbReference type="ARBA" id="ARBA00006209"/>
    </source>
</evidence>
<dbReference type="FunFam" id="1.10.1070.11:FF:000012">
    <property type="entry name" value="Phosphatidylinositol 4-kinase alpha 1"/>
    <property type="match status" value="1"/>
</dbReference>
<dbReference type="Gene3D" id="3.30.1010.10">
    <property type="entry name" value="Phosphatidylinositol 3-kinase Catalytic Subunit, Chain A, domain 4"/>
    <property type="match status" value="1"/>
</dbReference>
<evidence type="ECO:0000256" key="8">
    <source>
        <dbReference type="SAM" id="MobiDB-lite"/>
    </source>
</evidence>
<dbReference type="GO" id="GO:0046854">
    <property type="term" value="P:phosphatidylinositol phosphate biosynthetic process"/>
    <property type="evidence" value="ECO:0007669"/>
    <property type="project" value="InterPro"/>
</dbReference>
<protein>
    <recommendedName>
        <fullName evidence="3">1-phosphatidylinositol 4-kinase</fullName>
        <ecNumber evidence="3">2.7.1.67</ecNumber>
    </recommendedName>
</protein>
<dbReference type="InterPro" id="IPR001263">
    <property type="entry name" value="PI3K_accessory_dom"/>
</dbReference>
<dbReference type="GO" id="GO:0004430">
    <property type="term" value="F:1-phosphatidylinositol 4-kinase activity"/>
    <property type="evidence" value="ECO:0007669"/>
    <property type="project" value="UniProtKB-EC"/>
</dbReference>
<evidence type="ECO:0000259" key="9">
    <source>
        <dbReference type="PROSITE" id="PS50290"/>
    </source>
</evidence>
<dbReference type="STRING" id="578462.A0A0L0SFY9"/>
<dbReference type="EMBL" id="GG745338">
    <property type="protein sequence ID" value="KNE61416.1"/>
    <property type="molecule type" value="Genomic_DNA"/>
</dbReference>
<dbReference type="FunFam" id="3.30.1010.10:FF:000014">
    <property type="entry name" value="Phosphatidylinositol 4-kinase STT4"/>
    <property type="match status" value="1"/>
</dbReference>
<dbReference type="PANTHER" id="PTHR10048">
    <property type="entry name" value="PHOSPHATIDYLINOSITOL KINASE"/>
    <property type="match status" value="1"/>
</dbReference>
<dbReference type="SUPFAM" id="SSF48371">
    <property type="entry name" value="ARM repeat"/>
    <property type="match status" value="2"/>
</dbReference>
<keyword evidence="5" id="KW-0547">Nucleotide-binding</keyword>
<feature type="compositionally biased region" description="Low complexity" evidence="8">
    <location>
        <begin position="215"/>
        <end position="231"/>
    </location>
</feature>
<gene>
    <name evidence="11" type="ORF">AMAG_06245</name>
</gene>
<dbReference type="GO" id="GO:0005737">
    <property type="term" value="C:cytoplasm"/>
    <property type="evidence" value="ECO:0007669"/>
    <property type="project" value="TreeGrafter"/>
</dbReference>
<evidence type="ECO:0000313" key="12">
    <source>
        <dbReference type="Proteomes" id="UP000054350"/>
    </source>
</evidence>
<evidence type="ECO:0000256" key="1">
    <source>
        <dbReference type="ARBA" id="ARBA00001686"/>
    </source>
</evidence>
<accession>A0A0L0SFY9</accession>
<evidence type="ECO:0000256" key="5">
    <source>
        <dbReference type="ARBA" id="ARBA00022741"/>
    </source>
</evidence>
<dbReference type="SMART" id="SM00145">
    <property type="entry name" value="PI3Ka"/>
    <property type="match status" value="1"/>
</dbReference>
<feature type="region of interest" description="Disordered" evidence="8">
    <location>
        <begin position="215"/>
        <end position="276"/>
    </location>
</feature>
<dbReference type="SMART" id="SM00146">
    <property type="entry name" value="PI3Kc"/>
    <property type="match status" value="1"/>
</dbReference>
<dbReference type="PROSITE" id="PS51545">
    <property type="entry name" value="PIK_HELICAL"/>
    <property type="match status" value="1"/>
</dbReference>
<dbReference type="PROSITE" id="PS00916">
    <property type="entry name" value="PI3_4_KINASE_2"/>
    <property type="match status" value="1"/>
</dbReference>
<feature type="domain" description="PIK helical" evidence="10">
    <location>
        <begin position="1242"/>
        <end position="1434"/>
    </location>
</feature>
<dbReference type="Pfam" id="PF00613">
    <property type="entry name" value="PI3Ka"/>
    <property type="match status" value="1"/>
</dbReference>
<dbReference type="InterPro" id="IPR011009">
    <property type="entry name" value="Kinase-like_dom_sf"/>
</dbReference>
<dbReference type="VEuPathDB" id="FungiDB:AMAG_06245"/>
<comment type="similarity">
    <text evidence="2">Belongs to the PI3/PI4-kinase family. Type III PI4K subfamily.</text>
</comment>
<dbReference type="InterPro" id="IPR015433">
    <property type="entry name" value="PI3/4_kinase"/>
</dbReference>
<dbReference type="PROSITE" id="PS00915">
    <property type="entry name" value="PI3_4_KINASE_1"/>
    <property type="match status" value="1"/>
</dbReference>
<dbReference type="eggNOG" id="KOG0902">
    <property type="taxonomic scope" value="Eukaryota"/>
</dbReference>
<dbReference type="CDD" id="cd05167">
    <property type="entry name" value="PI4Kc_III_alpha"/>
    <property type="match status" value="1"/>
</dbReference>
<keyword evidence="7" id="KW-0067">ATP-binding</keyword>
<evidence type="ECO:0000259" key="10">
    <source>
        <dbReference type="PROSITE" id="PS51545"/>
    </source>
</evidence>
<dbReference type="Gene3D" id="1.10.1070.11">
    <property type="entry name" value="Phosphatidylinositol 3-/4-kinase, catalytic domain"/>
    <property type="match status" value="1"/>
</dbReference>
<dbReference type="GO" id="GO:0048015">
    <property type="term" value="P:phosphatidylinositol-mediated signaling"/>
    <property type="evidence" value="ECO:0007669"/>
    <property type="project" value="TreeGrafter"/>
</dbReference>
<evidence type="ECO:0000256" key="4">
    <source>
        <dbReference type="ARBA" id="ARBA00022679"/>
    </source>
</evidence>
<dbReference type="InterPro" id="IPR036940">
    <property type="entry name" value="PI3/4_kinase_cat_sf"/>
</dbReference>
<dbReference type="SUPFAM" id="SSF56112">
    <property type="entry name" value="Protein kinase-like (PK-like)"/>
    <property type="match status" value="1"/>
</dbReference>